<evidence type="ECO:0000256" key="5">
    <source>
        <dbReference type="ARBA" id="ARBA00023244"/>
    </source>
</evidence>
<keyword evidence="4 9" id="KW-0456">Lyase</keyword>
<comment type="function">
    <text evidence="6 9">Catalyzes cyclization of the linear tetrapyrrole, hydroxymethylbilane, to the macrocyclic uroporphyrinogen III.</text>
</comment>
<keyword evidence="13" id="KW-1185">Reference proteome</keyword>
<dbReference type="GO" id="GO:0006782">
    <property type="term" value="P:protoporphyrinogen IX biosynthetic process"/>
    <property type="evidence" value="ECO:0007669"/>
    <property type="project" value="UniProtKB-UniRule"/>
</dbReference>
<reference evidence="13" key="1">
    <citation type="submission" date="2016-10" db="EMBL/GenBank/DDBJ databases">
        <authorList>
            <person name="Varghese N."/>
            <person name="Submissions S."/>
        </authorList>
    </citation>
    <scope>NUCLEOTIDE SEQUENCE [LARGE SCALE GENOMIC DNA]</scope>
    <source>
        <strain evidence="13">DSM 241</strain>
    </source>
</reference>
<evidence type="ECO:0000256" key="2">
    <source>
        <dbReference type="ARBA" id="ARBA00008133"/>
    </source>
</evidence>
<dbReference type="GO" id="GO:0006780">
    <property type="term" value="P:uroporphyrinogen III biosynthetic process"/>
    <property type="evidence" value="ECO:0007669"/>
    <property type="project" value="UniProtKB-UniRule"/>
</dbReference>
<dbReference type="PANTHER" id="PTHR38042:SF1">
    <property type="entry name" value="UROPORPHYRINOGEN-III SYNTHASE, CHLOROPLASTIC"/>
    <property type="match status" value="1"/>
</dbReference>
<dbReference type="InterPro" id="IPR039793">
    <property type="entry name" value="UROS/Hem4"/>
</dbReference>
<dbReference type="PANTHER" id="PTHR38042">
    <property type="entry name" value="UROPORPHYRINOGEN-III SYNTHASE, CHLOROPLASTIC"/>
    <property type="match status" value="1"/>
</dbReference>
<dbReference type="GO" id="GO:0004852">
    <property type="term" value="F:uroporphyrinogen-III synthase activity"/>
    <property type="evidence" value="ECO:0007669"/>
    <property type="project" value="UniProtKB-UniRule"/>
</dbReference>
<dbReference type="UniPathway" id="UPA00251">
    <property type="reaction ID" value="UER00320"/>
</dbReference>
<dbReference type="RefSeq" id="WP_090254972.1">
    <property type="nucleotide sequence ID" value="NZ_FOAA01000016.1"/>
</dbReference>
<comment type="pathway">
    <text evidence="1 9">Porphyrin-containing compound metabolism; protoporphyrin-IX biosynthesis; coproporphyrinogen-III from 5-aminolevulinate: step 3/4.</text>
</comment>
<dbReference type="Pfam" id="PF02602">
    <property type="entry name" value="HEM4"/>
    <property type="match status" value="1"/>
</dbReference>
<evidence type="ECO:0000256" key="9">
    <source>
        <dbReference type="RuleBase" id="RU366031"/>
    </source>
</evidence>
<dbReference type="AlphaFoldDB" id="A0A1H7Q605"/>
<evidence type="ECO:0000256" key="4">
    <source>
        <dbReference type="ARBA" id="ARBA00023239"/>
    </source>
</evidence>
<dbReference type="CDD" id="cd06578">
    <property type="entry name" value="HemD"/>
    <property type="match status" value="1"/>
</dbReference>
<comment type="similarity">
    <text evidence="2 9">Belongs to the uroporphyrinogen-III synthase family.</text>
</comment>
<evidence type="ECO:0000313" key="13">
    <source>
        <dbReference type="Proteomes" id="UP000199256"/>
    </source>
</evidence>
<dbReference type="Gene3D" id="3.40.50.10090">
    <property type="match status" value="2"/>
</dbReference>
<dbReference type="OrthoDB" id="9787650at2"/>
<evidence type="ECO:0000259" key="11">
    <source>
        <dbReference type="Pfam" id="PF02602"/>
    </source>
</evidence>
<dbReference type="STRING" id="1396821.SAMN05444515_11644"/>
<gene>
    <name evidence="12" type="ORF">SAMN05444515_11644</name>
</gene>
<comment type="catalytic activity">
    <reaction evidence="8 9">
        <text>hydroxymethylbilane = uroporphyrinogen III + H2O</text>
        <dbReference type="Rhea" id="RHEA:18965"/>
        <dbReference type="ChEBI" id="CHEBI:15377"/>
        <dbReference type="ChEBI" id="CHEBI:57308"/>
        <dbReference type="ChEBI" id="CHEBI:57845"/>
        <dbReference type="EC" id="4.2.1.75"/>
    </reaction>
</comment>
<accession>A0A1H7Q605</accession>
<organism evidence="12 13">
    <name type="scientific">Ectothiorhodospira marina</name>
    <dbReference type="NCBI Taxonomy" id="1396821"/>
    <lineage>
        <taxon>Bacteria</taxon>
        <taxon>Pseudomonadati</taxon>
        <taxon>Pseudomonadota</taxon>
        <taxon>Gammaproteobacteria</taxon>
        <taxon>Chromatiales</taxon>
        <taxon>Ectothiorhodospiraceae</taxon>
        <taxon>Ectothiorhodospira</taxon>
    </lineage>
</organism>
<feature type="region of interest" description="Disordered" evidence="10">
    <location>
        <begin position="1"/>
        <end position="21"/>
    </location>
</feature>
<dbReference type="InterPro" id="IPR003754">
    <property type="entry name" value="4pyrrol_synth_uPrphyn_synth"/>
</dbReference>
<evidence type="ECO:0000313" key="12">
    <source>
        <dbReference type="EMBL" id="SEL43500.1"/>
    </source>
</evidence>
<evidence type="ECO:0000256" key="8">
    <source>
        <dbReference type="ARBA" id="ARBA00048617"/>
    </source>
</evidence>
<keyword evidence="5 9" id="KW-0627">Porphyrin biosynthesis</keyword>
<evidence type="ECO:0000256" key="6">
    <source>
        <dbReference type="ARBA" id="ARBA00037589"/>
    </source>
</evidence>
<dbReference type="InterPro" id="IPR036108">
    <property type="entry name" value="4pyrrol_syn_uPrphyn_synt_sf"/>
</dbReference>
<dbReference type="EC" id="4.2.1.75" evidence="3 9"/>
<feature type="domain" description="Tetrapyrrole biosynthesis uroporphyrinogen III synthase" evidence="11">
    <location>
        <begin position="39"/>
        <end position="263"/>
    </location>
</feature>
<sequence>MSSAEARATAPREGATGPLQGVTVMVTRPAHQAERFCHLVEAAGGQALRFPTLEIKEAHDTAALDALIDRLEDFHIAVFVSPNAVNRTLNRIHGRRQMPSGLKLATVGRKSAQALERLGYQVDICPPSRFDSEALLEQPELQDVQGRDVVIFRGDGGRELLGATLTARGARVTFVESYRRGLPDADTDRVLRQWSRGDIHVIAITSSEGLRNLYEMVGKVGQFWLRGTPIVVGCERMLDTAREMGFKQTPVVAADPSDEAMLEAVQKWAEKRKQTHE</sequence>
<evidence type="ECO:0000256" key="10">
    <source>
        <dbReference type="SAM" id="MobiDB-lite"/>
    </source>
</evidence>
<name>A0A1H7Q605_9GAMM</name>
<evidence type="ECO:0000256" key="3">
    <source>
        <dbReference type="ARBA" id="ARBA00013109"/>
    </source>
</evidence>
<dbReference type="Proteomes" id="UP000199256">
    <property type="component" value="Unassembled WGS sequence"/>
</dbReference>
<proteinExistence type="inferred from homology"/>
<protein>
    <recommendedName>
        <fullName evidence="7 9">Uroporphyrinogen-III synthase</fullName>
        <ecNumber evidence="3 9">4.2.1.75</ecNumber>
    </recommendedName>
</protein>
<dbReference type="EMBL" id="FOAA01000016">
    <property type="protein sequence ID" value="SEL43500.1"/>
    <property type="molecule type" value="Genomic_DNA"/>
</dbReference>
<evidence type="ECO:0000256" key="1">
    <source>
        <dbReference type="ARBA" id="ARBA00004772"/>
    </source>
</evidence>
<dbReference type="SUPFAM" id="SSF69618">
    <property type="entry name" value="HemD-like"/>
    <property type="match status" value="1"/>
</dbReference>
<evidence type="ECO:0000256" key="7">
    <source>
        <dbReference type="ARBA" id="ARBA00040167"/>
    </source>
</evidence>